<comment type="caution">
    <text evidence="2">The sequence shown here is derived from an EMBL/GenBank/DDBJ whole genome shotgun (WGS) entry which is preliminary data.</text>
</comment>
<accession>A0AAE0N5E8</accession>
<evidence type="ECO:0000313" key="2">
    <source>
        <dbReference type="EMBL" id="KAK3370094.1"/>
    </source>
</evidence>
<dbReference type="EMBL" id="JAULSW010000009">
    <property type="protein sequence ID" value="KAK3370094.1"/>
    <property type="molecule type" value="Genomic_DNA"/>
</dbReference>
<evidence type="ECO:0000256" key="1">
    <source>
        <dbReference type="SAM" id="MobiDB-lite"/>
    </source>
</evidence>
<evidence type="ECO:0000313" key="3">
    <source>
        <dbReference type="Proteomes" id="UP001285441"/>
    </source>
</evidence>
<feature type="region of interest" description="Disordered" evidence="1">
    <location>
        <begin position="96"/>
        <end position="143"/>
    </location>
</feature>
<keyword evidence="3" id="KW-1185">Reference proteome</keyword>
<feature type="compositionally biased region" description="Pro residues" evidence="1">
    <location>
        <begin position="112"/>
        <end position="125"/>
    </location>
</feature>
<dbReference type="Proteomes" id="UP001285441">
    <property type="component" value="Unassembled WGS sequence"/>
</dbReference>
<sequence>MPAPSRTLRPLLHVWWTPGIKSLGLAHPVPSIYSSIQGTHQTSSLPFSIKHPLAHLQLGLFLTSSSQRQQHTIHNVSLQHDINHFYNCVARASLPAQPSSPCLPTDPRCLTAPPPPRLLRQPTPPQTQTSPWTGQFKLPSSGA</sequence>
<reference evidence="2" key="2">
    <citation type="submission" date="2023-06" db="EMBL/GenBank/DDBJ databases">
        <authorList>
            <consortium name="Lawrence Berkeley National Laboratory"/>
            <person name="Haridas S."/>
            <person name="Hensen N."/>
            <person name="Bonometti L."/>
            <person name="Westerberg I."/>
            <person name="Brannstrom I.O."/>
            <person name="Guillou S."/>
            <person name="Cros-Aarteil S."/>
            <person name="Calhoun S."/>
            <person name="Kuo A."/>
            <person name="Mondo S."/>
            <person name="Pangilinan J."/>
            <person name="Riley R."/>
            <person name="LaButti K."/>
            <person name="Andreopoulos B."/>
            <person name="Lipzen A."/>
            <person name="Chen C."/>
            <person name="Yanf M."/>
            <person name="Daum C."/>
            <person name="Ng V."/>
            <person name="Clum A."/>
            <person name="Steindorff A."/>
            <person name="Ohm R."/>
            <person name="Martin F."/>
            <person name="Silar P."/>
            <person name="Natvig D."/>
            <person name="Lalanne C."/>
            <person name="Gautier V."/>
            <person name="Ament-velasquez S.L."/>
            <person name="Kruys A."/>
            <person name="Hutchinson M.I."/>
            <person name="Powell A.J."/>
            <person name="Barry K."/>
            <person name="Miller A.N."/>
            <person name="Grigoriev I.V."/>
            <person name="Debuchy R."/>
            <person name="Gladieux P."/>
            <person name="Thoren M.H."/>
            <person name="Johannesson H."/>
        </authorList>
    </citation>
    <scope>NUCLEOTIDE SEQUENCE</scope>
    <source>
        <strain evidence="2">CBS 232.78</strain>
    </source>
</reference>
<dbReference type="AlphaFoldDB" id="A0AAE0N5E8"/>
<reference evidence="2" key="1">
    <citation type="journal article" date="2023" name="Mol. Phylogenet. Evol.">
        <title>Genome-scale phylogeny and comparative genomics of the fungal order Sordariales.</title>
        <authorList>
            <person name="Hensen N."/>
            <person name="Bonometti L."/>
            <person name="Westerberg I."/>
            <person name="Brannstrom I.O."/>
            <person name="Guillou S."/>
            <person name="Cros-Aarteil S."/>
            <person name="Calhoun S."/>
            <person name="Haridas S."/>
            <person name="Kuo A."/>
            <person name="Mondo S."/>
            <person name="Pangilinan J."/>
            <person name="Riley R."/>
            <person name="LaButti K."/>
            <person name="Andreopoulos B."/>
            <person name="Lipzen A."/>
            <person name="Chen C."/>
            <person name="Yan M."/>
            <person name="Daum C."/>
            <person name="Ng V."/>
            <person name="Clum A."/>
            <person name="Steindorff A."/>
            <person name="Ohm R.A."/>
            <person name="Martin F."/>
            <person name="Silar P."/>
            <person name="Natvig D.O."/>
            <person name="Lalanne C."/>
            <person name="Gautier V."/>
            <person name="Ament-Velasquez S.L."/>
            <person name="Kruys A."/>
            <person name="Hutchinson M.I."/>
            <person name="Powell A.J."/>
            <person name="Barry K."/>
            <person name="Miller A.N."/>
            <person name="Grigoriev I.V."/>
            <person name="Debuchy R."/>
            <person name="Gladieux P."/>
            <person name="Hiltunen Thoren M."/>
            <person name="Johannesson H."/>
        </authorList>
    </citation>
    <scope>NUCLEOTIDE SEQUENCE</scope>
    <source>
        <strain evidence="2">CBS 232.78</strain>
    </source>
</reference>
<gene>
    <name evidence="2" type="ORF">B0H63DRAFT_307221</name>
</gene>
<organism evidence="2 3">
    <name type="scientific">Podospora didyma</name>
    <dbReference type="NCBI Taxonomy" id="330526"/>
    <lineage>
        <taxon>Eukaryota</taxon>
        <taxon>Fungi</taxon>
        <taxon>Dikarya</taxon>
        <taxon>Ascomycota</taxon>
        <taxon>Pezizomycotina</taxon>
        <taxon>Sordariomycetes</taxon>
        <taxon>Sordariomycetidae</taxon>
        <taxon>Sordariales</taxon>
        <taxon>Podosporaceae</taxon>
        <taxon>Podospora</taxon>
    </lineage>
</organism>
<name>A0AAE0N5E8_9PEZI</name>
<protein>
    <submittedName>
        <fullName evidence="2">Uncharacterized protein</fullName>
    </submittedName>
</protein>
<proteinExistence type="predicted"/>